<dbReference type="AlphaFoldDB" id="A0A6M8HVG7"/>
<dbReference type="Gene3D" id="3.10.129.10">
    <property type="entry name" value="Hotdog Thioesterase"/>
    <property type="match status" value="1"/>
</dbReference>
<keyword evidence="2" id="KW-0378">Hydrolase</keyword>
<dbReference type="Proteomes" id="UP000500767">
    <property type="component" value="Chromosome"/>
</dbReference>
<evidence type="ECO:0000256" key="2">
    <source>
        <dbReference type="ARBA" id="ARBA00022801"/>
    </source>
</evidence>
<dbReference type="RefSeq" id="WP_171834229.1">
    <property type="nucleotide sequence ID" value="NZ_CP053708.1"/>
</dbReference>
<dbReference type="Pfam" id="PF03061">
    <property type="entry name" value="4HBT"/>
    <property type="match status" value="1"/>
</dbReference>
<reference evidence="4 5" key="1">
    <citation type="journal article" date="2014" name="World J. Microbiol. Biotechnol.">
        <title>Biodiversity and physiological characteristics of Antarctic and Arctic lichens-associated bacteria.</title>
        <authorList>
            <person name="Lee Y.M."/>
            <person name="Kim E.H."/>
            <person name="Lee H.K."/>
            <person name="Hong S.G."/>
        </authorList>
    </citation>
    <scope>NUCLEOTIDE SEQUENCE [LARGE SCALE GENOMIC DNA]</scope>
    <source>
        <strain evidence="4 5">PAMC 26569</strain>
    </source>
</reference>
<proteinExistence type="inferred from homology"/>
<dbReference type="SUPFAM" id="SSF54637">
    <property type="entry name" value="Thioesterase/thiol ester dehydrase-isomerase"/>
    <property type="match status" value="1"/>
</dbReference>
<evidence type="ECO:0000313" key="4">
    <source>
        <dbReference type="EMBL" id="QKE92300.1"/>
    </source>
</evidence>
<evidence type="ECO:0000256" key="1">
    <source>
        <dbReference type="ARBA" id="ARBA00008324"/>
    </source>
</evidence>
<comment type="similarity">
    <text evidence="1">Belongs to the thioesterase PaaI family.</text>
</comment>
<dbReference type="InterPro" id="IPR029069">
    <property type="entry name" value="HotDog_dom_sf"/>
</dbReference>
<keyword evidence="5" id="KW-1185">Reference proteome</keyword>
<evidence type="ECO:0000259" key="3">
    <source>
        <dbReference type="Pfam" id="PF03061"/>
    </source>
</evidence>
<gene>
    <name evidence="4" type="ORF">HN018_21695</name>
</gene>
<feature type="domain" description="Thioesterase" evidence="3">
    <location>
        <begin position="55"/>
        <end position="127"/>
    </location>
</feature>
<accession>A0A6M8HVG7</accession>
<name>A0A6M8HVG7_9PROT</name>
<dbReference type="KEGG" id="lck:HN018_21695"/>
<dbReference type="GO" id="GO:0047617">
    <property type="term" value="F:fatty acyl-CoA hydrolase activity"/>
    <property type="evidence" value="ECO:0007669"/>
    <property type="project" value="InterPro"/>
</dbReference>
<dbReference type="CDD" id="cd03443">
    <property type="entry name" value="PaaI_thioesterase"/>
    <property type="match status" value="1"/>
</dbReference>
<dbReference type="PANTHER" id="PTHR21660:SF1">
    <property type="entry name" value="ACYL-COENZYME A THIOESTERASE 13"/>
    <property type="match status" value="1"/>
</dbReference>
<evidence type="ECO:0000313" key="5">
    <source>
        <dbReference type="Proteomes" id="UP000500767"/>
    </source>
</evidence>
<dbReference type="InterPro" id="IPR006683">
    <property type="entry name" value="Thioestr_dom"/>
</dbReference>
<organism evidence="4 5">
    <name type="scientific">Lichenicola cladoniae</name>
    <dbReference type="NCBI Taxonomy" id="1484109"/>
    <lineage>
        <taxon>Bacteria</taxon>
        <taxon>Pseudomonadati</taxon>
        <taxon>Pseudomonadota</taxon>
        <taxon>Alphaproteobacteria</taxon>
        <taxon>Acetobacterales</taxon>
        <taxon>Acetobacteraceae</taxon>
        <taxon>Lichenicola</taxon>
    </lineage>
</organism>
<sequence length="160" mass="16895">MPDIGTTPPPAGFVRLPMAGVADFTARNLPLHVRTEDGHLIGGFRVGAEHCNPAGTCHGGMIATFCDILLAFGGMFEGRLETMILPTISLSIDYLAPARPGAWMEARADIIKTTRTMLFAQAVLHTDGAASARVNGVFKVPKPDPSAIDTGAWLRGLLGV</sequence>
<dbReference type="PANTHER" id="PTHR21660">
    <property type="entry name" value="THIOESTERASE SUPERFAMILY MEMBER-RELATED"/>
    <property type="match status" value="1"/>
</dbReference>
<dbReference type="EMBL" id="CP053708">
    <property type="protein sequence ID" value="QKE92300.1"/>
    <property type="molecule type" value="Genomic_DNA"/>
</dbReference>
<protein>
    <submittedName>
        <fullName evidence="4">PaaI family thioesterase</fullName>
    </submittedName>
</protein>
<dbReference type="InterPro" id="IPR039298">
    <property type="entry name" value="ACOT13"/>
</dbReference>